<dbReference type="InterPro" id="IPR050402">
    <property type="entry name" value="OR51/52/56-like"/>
</dbReference>
<dbReference type="PANTHER" id="PTHR26450">
    <property type="entry name" value="OLFACTORY RECEPTOR 56B1-RELATED"/>
    <property type="match status" value="1"/>
</dbReference>
<comment type="function">
    <text evidence="2">Putative odorant or sperm cell receptor.</text>
</comment>
<dbReference type="CDD" id="cd15956">
    <property type="entry name" value="7tmA_OR52W-like"/>
    <property type="match status" value="1"/>
</dbReference>
<dbReference type="OrthoDB" id="6144223at2759"/>
<keyword evidence="8 11" id="KW-0297">G-protein coupled receptor</keyword>
<sequence length="348" mass="38150">MPPRRPNVGRCILTLNLHITEPFSEEPFSLLNEMITMILSNNSHHFPHTFFLAGVPGLTAAHIWISLPFCFMFILAVTGNCVLLFLIQTERSLHQPMFFFLAMLSFVDLVLSLSTLPKMLAIFWFGATAIGSHSCLSQMFFIHAFSAMELGVLVAMAVDRFVAICNPLHYATILTPVVVAKIGGLVALRGVGLTISFPSLASRLPYCGSHTIAYTYCEHMAVVKLACGATIVDNLYAFAVAIFLGVGDVAFIAYSYGQIVRTVIHFPSPEARAKAGSTCTAHVCVILFFYGPGFLSVVMQRFGPSTSAAKVILANLYLLFPPALDPIVYGVKTKQIRERLFKMLRQAG</sequence>
<evidence type="ECO:0000313" key="14">
    <source>
        <dbReference type="Proteomes" id="UP000261680"/>
    </source>
</evidence>
<keyword evidence="14" id="KW-1185">Reference proteome</keyword>
<keyword evidence="12" id="KW-1003">Cell membrane</keyword>
<dbReference type="PRINTS" id="PR00245">
    <property type="entry name" value="OLFACTORYR"/>
</dbReference>
<evidence type="ECO:0000256" key="10">
    <source>
        <dbReference type="ARBA" id="ARBA00023224"/>
    </source>
</evidence>
<dbReference type="STRING" id="29073.ENSUMAP00000001656"/>
<feature type="transmembrane region" description="Helical" evidence="12">
    <location>
        <begin position="311"/>
        <end position="331"/>
    </location>
</feature>
<evidence type="ECO:0000256" key="6">
    <source>
        <dbReference type="ARBA" id="ARBA00022725"/>
    </source>
</evidence>
<evidence type="ECO:0000256" key="4">
    <source>
        <dbReference type="ARBA" id="ARBA00022606"/>
    </source>
</evidence>
<feature type="transmembrane region" description="Helical" evidence="12">
    <location>
        <begin position="139"/>
        <end position="158"/>
    </location>
</feature>
<keyword evidence="6 12" id="KW-0552">Olfaction</keyword>
<reference evidence="15" key="1">
    <citation type="submission" date="2025-08" db="UniProtKB">
        <authorList>
            <consortium name="RefSeq"/>
        </authorList>
    </citation>
    <scope>IDENTIFICATION</scope>
    <source>
        <tissue evidence="15">Whole blood</tissue>
    </source>
</reference>
<accession>A0A384DR17</accession>
<dbReference type="GeneID" id="103681423"/>
<feature type="transmembrane region" description="Helical" evidence="12">
    <location>
        <begin position="61"/>
        <end position="86"/>
    </location>
</feature>
<gene>
    <name evidence="15" type="primary">LOC103681423</name>
</gene>
<dbReference type="RefSeq" id="XP_008709209.1">
    <property type="nucleotide sequence ID" value="XM_008710987.2"/>
</dbReference>
<evidence type="ECO:0000256" key="3">
    <source>
        <dbReference type="ARBA" id="ARBA00004141"/>
    </source>
</evidence>
<dbReference type="SUPFAM" id="SSF81321">
    <property type="entry name" value="Family A G protein-coupled receptor-like"/>
    <property type="match status" value="1"/>
</dbReference>
<dbReference type="Pfam" id="PF13853">
    <property type="entry name" value="7tm_4"/>
    <property type="match status" value="1"/>
</dbReference>
<evidence type="ECO:0000256" key="8">
    <source>
        <dbReference type="ARBA" id="ARBA00023040"/>
    </source>
</evidence>
<protein>
    <recommendedName>
        <fullName evidence="12">Olfactory receptor</fullName>
    </recommendedName>
</protein>
<dbReference type="PANTHER" id="PTHR26450:SF128">
    <property type="entry name" value="OLFACTORY RECEPTOR"/>
    <property type="match status" value="1"/>
</dbReference>
<dbReference type="FunFam" id="1.20.1070.10:FF:000006">
    <property type="entry name" value="Olfactory receptor"/>
    <property type="match status" value="1"/>
</dbReference>
<feature type="transmembrane region" description="Helical" evidence="12">
    <location>
        <begin position="278"/>
        <end position="299"/>
    </location>
</feature>
<dbReference type="PROSITE" id="PS00237">
    <property type="entry name" value="G_PROTEIN_RECEP_F1_1"/>
    <property type="match status" value="1"/>
</dbReference>
<feature type="domain" description="G-protein coupled receptors family 1 profile" evidence="13">
    <location>
        <begin position="79"/>
        <end position="329"/>
    </location>
</feature>
<dbReference type="AlphaFoldDB" id="A0A384DR17"/>
<dbReference type="PROSITE" id="PS50262">
    <property type="entry name" value="G_PROTEIN_RECEP_F1_2"/>
    <property type="match status" value="1"/>
</dbReference>
<keyword evidence="10 11" id="KW-0807">Transducer</keyword>
<proteinExistence type="inferred from homology"/>
<dbReference type="PRINTS" id="PR00237">
    <property type="entry name" value="GPCRRHODOPSN"/>
</dbReference>
<comment type="similarity">
    <text evidence="11">Belongs to the G-protein coupled receptor 1 family.</text>
</comment>
<dbReference type="InterPro" id="IPR017452">
    <property type="entry name" value="GPCR_Rhodpsn_7TM"/>
</dbReference>
<evidence type="ECO:0000256" key="5">
    <source>
        <dbReference type="ARBA" id="ARBA00022692"/>
    </source>
</evidence>
<evidence type="ECO:0000256" key="11">
    <source>
        <dbReference type="RuleBase" id="RU000688"/>
    </source>
</evidence>
<comment type="subcellular location">
    <subcellularLocation>
        <location evidence="12">Cell membrane</location>
        <topology evidence="12">Multi-pass membrane protein</topology>
    </subcellularLocation>
    <subcellularLocation>
        <location evidence="3">Membrane</location>
        <topology evidence="3">Multi-pass membrane protein</topology>
    </subcellularLocation>
</comment>
<dbReference type="GO" id="GO:0005886">
    <property type="term" value="C:plasma membrane"/>
    <property type="evidence" value="ECO:0007669"/>
    <property type="project" value="UniProtKB-SubCell"/>
</dbReference>
<keyword evidence="11" id="KW-0675">Receptor</keyword>
<dbReference type="Proteomes" id="UP000261680">
    <property type="component" value="Unplaced"/>
</dbReference>
<keyword evidence="7 12" id="KW-1133">Transmembrane helix</keyword>
<dbReference type="GO" id="GO:0004984">
    <property type="term" value="F:olfactory receptor activity"/>
    <property type="evidence" value="ECO:0007669"/>
    <property type="project" value="InterPro"/>
</dbReference>
<evidence type="ECO:0000256" key="2">
    <source>
        <dbReference type="ARBA" id="ARBA00003929"/>
    </source>
</evidence>
<feature type="transmembrane region" description="Helical" evidence="12">
    <location>
        <begin position="235"/>
        <end position="257"/>
    </location>
</feature>
<evidence type="ECO:0000256" key="1">
    <source>
        <dbReference type="ARBA" id="ARBA00002936"/>
    </source>
</evidence>
<keyword evidence="4 12" id="KW-0716">Sensory transduction</keyword>
<evidence type="ECO:0000256" key="7">
    <source>
        <dbReference type="ARBA" id="ARBA00022989"/>
    </source>
</evidence>
<keyword evidence="5 11" id="KW-0812">Transmembrane</keyword>
<feature type="transmembrane region" description="Helical" evidence="12">
    <location>
        <begin position="170"/>
        <end position="195"/>
    </location>
</feature>
<evidence type="ECO:0000256" key="12">
    <source>
        <dbReference type="RuleBase" id="RU363047"/>
    </source>
</evidence>
<comment type="function">
    <text evidence="1">Odorant receptor.</text>
</comment>
<evidence type="ECO:0000259" key="13">
    <source>
        <dbReference type="PROSITE" id="PS50262"/>
    </source>
</evidence>
<name>A0A384DR17_URSMA</name>
<dbReference type="InterPro" id="IPR000725">
    <property type="entry name" value="Olfact_rcpt"/>
</dbReference>
<dbReference type="InterPro" id="IPR000276">
    <property type="entry name" value="GPCR_Rhodpsn"/>
</dbReference>
<feature type="transmembrane region" description="Helical" evidence="12">
    <location>
        <begin position="98"/>
        <end position="127"/>
    </location>
</feature>
<evidence type="ECO:0000313" key="15">
    <source>
        <dbReference type="RefSeq" id="XP_008709209.1"/>
    </source>
</evidence>
<organism evidence="14 15">
    <name type="scientific">Ursus maritimus</name>
    <name type="common">Polar bear</name>
    <name type="synonym">Thalarctos maritimus</name>
    <dbReference type="NCBI Taxonomy" id="29073"/>
    <lineage>
        <taxon>Eukaryota</taxon>
        <taxon>Metazoa</taxon>
        <taxon>Chordata</taxon>
        <taxon>Craniata</taxon>
        <taxon>Vertebrata</taxon>
        <taxon>Euteleostomi</taxon>
        <taxon>Mammalia</taxon>
        <taxon>Eutheria</taxon>
        <taxon>Laurasiatheria</taxon>
        <taxon>Carnivora</taxon>
        <taxon>Caniformia</taxon>
        <taxon>Ursidae</taxon>
        <taxon>Ursus</taxon>
    </lineage>
</organism>
<dbReference type="GO" id="GO:0004930">
    <property type="term" value="F:G protein-coupled receptor activity"/>
    <property type="evidence" value="ECO:0007669"/>
    <property type="project" value="UniProtKB-KW"/>
</dbReference>
<dbReference type="Gene3D" id="1.20.1070.10">
    <property type="entry name" value="Rhodopsin 7-helix transmembrane proteins"/>
    <property type="match status" value="1"/>
</dbReference>
<dbReference type="KEGG" id="umr:103681423"/>
<evidence type="ECO:0000256" key="9">
    <source>
        <dbReference type="ARBA" id="ARBA00023136"/>
    </source>
</evidence>
<keyword evidence="9 12" id="KW-0472">Membrane</keyword>